<sequence length="233" mass="24946">MILAATLLGVISSLHCVAMCGPIAMMLPLARNNPRRKAIQLVAYHAGRISTYAVLGFLFGAFGRALSLSAIQQYVAIFSGLMMVTIALLPQRSFGKIGLVLAAYKATSGSKGFLLKHFNKQSLTAIFLIGLLNGFLPCAMVYAALFGALSTQSLISGMAFMALFGLGTVPLMGTVTYLHQFLTLPWRNRLQRVIPAALVCIGILLVLRGMLLDICHVSPSGLSLFIKAVPNCK</sequence>
<feature type="transmembrane region" description="Helical" evidence="1">
    <location>
        <begin position="41"/>
        <end position="65"/>
    </location>
</feature>
<keyword evidence="1" id="KW-0812">Transmembrane</keyword>
<evidence type="ECO:0000256" key="1">
    <source>
        <dbReference type="SAM" id="Phobius"/>
    </source>
</evidence>
<feature type="transmembrane region" description="Helical" evidence="1">
    <location>
        <begin position="190"/>
        <end position="211"/>
    </location>
</feature>
<dbReference type="Proteomes" id="UP000244193">
    <property type="component" value="Chromosome"/>
</dbReference>
<feature type="transmembrane region" description="Helical" evidence="1">
    <location>
        <begin position="125"/>
        <end position="149"/>
    </location>
</feature>
<dbReference type="PANTHER" id="PTHR42208:SF1">
    <property type="entry name" value="HEAVY METAL TRANSPORTER"/>
    <property type="match status" value="1"/>
</dbReference>
<keyword evidence="4" id="KW-1185">Reference proteome</keyword>
<accession>A0A2S0RIK9</accession>
<gene>
    <name evidence="3" type="ORF">HYN48_13020</name>
</gene>
<evidence type="ECO:0000313" key="4">
    <source>
        <dbReference type="Proteomes" id="UP000244193"/>
    </source>
</evidence>
<feature type="transmembrane region" description="Helical" evidence="1">
    <location>
        <begin position="6"/>
        <end position="29"/>
    </location>
</feature>
<dbReference type="OrthoDB" id="594443at2"/>
<feature type="transmembrane region" description="Helical" evidence="1">
    <location>
        <begin position="71"/>
        <end position="89"/>
    </location>
</feature>
<keyword evidence="1" id="KW-1133">Transmembrane helix</keyword>
<evidence type="ECO:0000259" key="2">
    <source>
        <dbReference type="Pfam" id="PF13386"/>
    </source>
</evidence>
<proteinExistence type="predicted"/>
<dbReference type="EMBL" id="CP028811">
    <property type="protein sequence ID" value="AWA31524.1"/>
    <property type="molecule type" value="Genomic_DNA"/>
</dbReference>
<dbReference type="PANTHER" id="PTHR42208">
    <property type="entry name" value="HEAVY METAL TRANSPORTER-RELATED"/>
    <property type="match status" value="1"/>
</dbReference>
<evidence type="ECO:0000313" key="3">
    <source>
        <dbReference type="EMBL" id="AWA31524.1"/>
    </source>
</evidence>
<dbReference type="InterPro" id="IPR039447">
    <property type="entry name" value="UreH-like_TM_dom"/>
</dbReference>
<dbReference type="KEGG" id="fmg:HYN48_13020"/>
<keyword evidence="1" id="KW-0472">Membrane</keyword>
<name>A0A2S0RIK9_9FLAO</name>
<reference evidence="3 4" key="1">
    <citation type="submission" date="2018-04" db="EMBL/GenBank/DDBJ databases">
        <title>Genome sequencing of Flavobacterium sp. HYN0048.</title>
        <authorList>
            <person name="Yi H."/>
            <person name="Baek C."/>
        </authorList>
    </citation>
    <scope>NUCLEOTIDE SEQUENCE [LARGE SCALE GENOMIC DNA]</scope>
    <source>
        <strain evidence="3 4">HYN0048</strain>
    </source>
</reference>
<organism evidence="3 4">
    <name type="scientific">Flavobacterium magnum</name>
    <dbReference type="NCBI Taxonomy" id="2162713"/>
    <lineage>
        <taxon>Bacteria</taxon>
        <taxon>Pseudomonadati</taxon>
        <taxon>Bacteroidota</taxon>
        <taxon>Flavobacteriia</taxon>
        <taxon>Flavobacteriales</taxon>
        <taxon>Flavobacteriaceae</taxon>
        <taxon>Flavobacterium</taxon>
    </lineage>
</organism>
<feature type="transmembrane region" description="Helical" evidence="1">
    <location>
        <begin position="155"/>
        <end position="178"/>
    </location>
</feature>
<protein>
    <recommendedName>
        <fullName evidence="2">Urease accessory protein UreH-like transmembrane domain-containing protein</fullName>
    </recommendedName>
</protein>
<feature type="domain" description="Urease accessory protein UreH-like transmembrane" evidence="2">
    <location>
        <begin position="5"/>
        <end position="204"/>
    </location>
</feature>
<dbReference type="AlphaFoldDB" id="A0A2S0RIK9"/>
<dbReference type="Pfam" id="PF13386">
    <property type="entry name" value="DsbD_2"/>
    <property type="match status" value="1"/>
</dbReference>